<evidence type="ECO:0000313" key="2">
    <source>
        <dbReference type="Proteomes" id="UP000478052"/>
    </source>
</evidence>
<dbReference type="OrthoDB" id="6623841at2759"/>
<gene>
    <name evidence="1" type="ORF">FWK35_00037967</name>
</gene>
<accession>A0A6G0VYQ4</accession>
<protein>
    <recommendedName>
        <fullName evidence="3">DUF659 domain-containing protein</fullName>
    </recommendedName>
</protein>
<evidence type="ECO:0000313" key="1">
    <source>
        <dbReference type="EMBL" id="KAF0714959.1"/>
    </source>
</evidence>
<evidence type="ECO:0008006" key="3">
    <source>
        <dbReference type="Google" id="ProtNLM"/>
    </source>
</evidence>
<proteinExistence type="predicted"/>
<reference evidence="1 2" key="1">
    <citation type="submission" date="2019-08" db="EMBL/GenBank/DDBJ databases">
        <title>Whole genome of Aphis craccivora.</title>
        <authorList>
            <person name="Voronova N.V."/>
            <person name="Shulinski R.S."/>
            <person name="Bandarenka Y.V."/>
            <person name="Zhorov D.G."/>
            <person name="Warner D."/>
        </authorList>
    </citation>
    <scope>NUCLEOTIDE SEQUENCE [LARGE SCALE GENOMIC DNA]</scope>
    <source>
        <strain evidence="1">180601</strain>
        <tissue evidence="1">Whole Body</tissue>
    </source>
</reference>
<comment type="caution">
    <text evidence="1">The sequence shown here is derived from an EMBL/GenBank/DDBJ whole genome shotgun (WGS) entry which is preliminary data.</text>
</comment>
<sequence length="38" mass="4257">MKKAGDTRKILYPKLTHVTCLTHGLHRIAEQVHAQCAS</sequence>
<dbReference type="EMBL" id="VUJU01010275">
    <property type="protein sequence ID" value="KAF0714959.1"/>
    <property type="molecule type" value="Genomic_DNA"/>
</dbReference>
<dbReference type="AlphaFoldDB" id="A0A6G0VYQ4"/>
<organism evidence="1 2">
    <name type="scientific">Aphis craccivora</name>
    <name type="common">Cowpea aphid</name>
    <dbReference type="NCBI Taxonomy" id="307492"/>
    <lineage>
        <taxon>Eukaryota</taxon>
        <taxon>Metazoa</taxon>
        <taxon>Ecdysozoa</taxon>
        <taxon>Arthropoda</taxon>
        <taxon>Hexapoda</taxon>
        <taxon>Insecta</taxon>
        <taxon>Pterygota</taxon>
        <taxon>Neoptera</taxon>
        <taxon>Paraneoptera</taxon>
        <taxon>Hemiptera</taxon>
        <taxon>Sternorrhyncha</taxon>
        <taxon>Aphidomorpha</taxon>
        <taxon>Aphidoidea</taxon>
        <taxon>Aphididae</taxon>
        <taxon>Aphidini</taxon>
        <taxon>Aphis</taxon>
        <taxon>Aphis</taxon>
    </lineage>
</organism>
<dbReference type="Proteomes" id="UP000478052">
    <property type="component" value="Unassembled WGS sequence"/>
</dbReference>
<keyword evidence="2" id="KW-1185">Reference proteome</keyword>
<feature type="non-terminal residue" evidence="1">
    <location>
        <position position="38"/>
    </location>
</feature>
<name>A0A6G0VYQ4_APHCR</name>